<dbReference type="Proteomes" id="UP001207687">
    <property type="component" value="Unassembled WGS sequence"/>
</dbReference>
<evidence type="ECO:0000313" key="2">
    <source>
        <dbReference type="Proteomes" id="UP001207687"/>
    </source>
</evidence>
<comment type="caution">
    <text evidence="1">The sequence shown here is derived from an EMBL/GenBank/DDBJ whole genome shotgun (WGS) entry which is preliminary data.</text>
</comment>
<dbReference type="AlphaFoldDB" id="A0AAW5TM69"/>
<evidence type="ECO:0000313" key="1">
    <source>
        <dbReference type="EMBL" id="MCW2280229.1"/>
    </source>
</evidence>
<name>A0AAW5TM69_9LACT</name>
<organism evidence="1 2">
    <name type="scientific">Lactococcus lactis</name>
    <dbReference type="NCBI Taxonomy" id="1358"/>
    <lineage>
        <taxon>Bacteria</taxon>
        <taxon>Bacillati</taxon>
        <taxon>Bacillota</taxon>
        <taxon>Bacilli</taxon>
        <taxon>Lactobacillales</taxon>
        <taxon>Streptococcaceae</taxon>
        <taxon>Lactococcus</taxon>
    </lineage>
</organism>
<sequence>MKSHSFTKSELSEILNGALYKVKQKPRNIAIDQLISDGWDRLIGNTWEWIPPLIELIPVEEEV</sequence>
<evidence type="ECO:0008006" key="3">
    <source>
        <dbReference type="Google" id="ProtNLM"/>
    </source>
</evidence>
<gene>
    <name evidence="1" type="ORF">M2256_000687</name>
</gene>
<dbReference type="EMBL" id="JAOQNN010000001">
    <property type="protein sequence ID" value="MCW2280229.1"/>
    <property type="molecule type" value="Genomic_DNA"/>
</dbReference>
<reference evidence="1" key="1">
    <citation type="submission" date="2023-08" db="EMBL/GenBank/DDBJ databases">
        <title>Genomic analyses of the natural microbiome of Caenorhabditis elegans.</title>
        <authorList>
            <person name="Samuel B."/>
        </authorList>
    </citation>
    <scope>NUCLEOTIDE SEQUENCE</scope>
    <source>
        <strain evidence="1">BIGb0220</strain>
    </source>
</reference>
<accession>A0AAW5TM69</accession>
<dbReference type="RefSeq" id="WP_264653794.1">
    <property type="nucleotide sequence ID" value="NZ_JAOQNN010000001.1"/>
</dbReference>
<proteinExistence type="predicted"/>
<protein>
    <recommendedName>
        <fullName evidence="3">Phage protein</fullName>
    </recommendedName>
</protein>